<reference evidence="2 3" key="3">
    <citation type="journal article" date="2013" name="Rice">
        <title>Improvement of the Oryza sativa Nipponbare reference genome using next generation sequence and optical map data.</title>
        <authorList>
            <person name="Kawahara Y."/>
            <person name="de la Bastide M."/>
            <person name="Hamilton J.P."/>
            <person name="Kanamori H."/>
            <person name="McCombie W.R."/>
            <person name="Ouyang S."/>
            <person name="Schwartz D.C."/>
            <person name="Tanaka T."/>
            <person name="Wu J."/>
            <person name="Zhou S."/>
            <person name="Childs K.L."/>
            <person name="Davidson R.M."/>
            <person name="Lin H."/>
            <person name="Quesada-Ocampo L."/>
            <person name="Vaillancourt B."/>
            <person name="Sakai H."/>
            <person name="Lee S.S."/>
            <person name="Kim J."/>
            <person name="Numa H."/>
            <person name="Itoh T."/>
            <person name="Buell C.R."/>
            <person name="Matsumoto T."/>
        </authorList>
    </citation>
    <scope>NUCLEOTIDE SEQUENCE [LARGE SCALE GENOMIC DNA]</scope>
    <source>
        <strain evidence="3">cv. Nipponbare</strain>
    </source>
</reference>
<evidence type="ECO:0000313" key="2">
    <source>
        <dbReference type="EMBL" id="BAT13093.1"/>
    </source>
</evidence>
<evidence type="ECO:0000256" key="1">
    <source>
        <dbReference type="SAM" id="MobiDB-lite"/>
    </source>
</evidence>
<reference evidence="3" key="1">
    <citation type="journal article" date="2005" name="Nature">
        <title>The map-based sequence of the rice genome.</title>
        <authorList>
            <consortium name="International rice genome sequencing project (IRGSP)"/>
            <person name="Matsumoto T."/>
            <person name="Wu J."/>
            <person name="Kanamori H."/>
            <person name="Katayose Y."/>
            <person name="Fujisawa M."/>
            <person name="Namiki N."/>
            <person name="Mizuno H."/>
            <person name="Yamamoto K."/>
            <person name="Antonio B.A."/>
            <person name="Baba T."/>
            <person name="Sakata K."/>
            <person name="Nagamura Y."/>
            <person name="Aoki H."/>
            <person name="Arikawa K."/>
            <person name="Arita K."/>
            <person name="Bito T."/>
            <person name="Chiden Y."/>
            <person name="Fujitsuka N."/>
            <person name="Fukunaka R."/>
            <person name="Hamada M."/>
            <person name="Harada C."/>
            <person name="Hayashi A."/>
            <person name="Hijishita S."/>
            <person name="Honda M."/>
            <person name="Hosokawa S."/>
            <person name="Ichikawa Y."/>
            <person name="Idonuma A."/>
            <person name="Iijima M."/>
            <person name="Ikeda M."/>
            <person name="Ikeno M."/>
            <person name="Ito K."/>
            <person name="Ito S."/>
            <person name="Ito T."/>
            <person name="Ito Y."/>
            <person name="Ito Y."/>
            <person name="Iwabuchi A."/>
            <person name="Kamiya K."/>
            <person name="Karasawa W."/>
            <person name="Kurita K."/>
            <person name="Katagiri S."/>
            <person name="Kikuta A."/>
            <person name="Kobayashi H."/>
            <person name="Kobayashi N."/>
            <person name="Machita K."/>
            <person name="Maehara T."/>
            <person name="Masukawa M."/>
            <person name="Mizubayashi T."/>
            <person name="Mukai Y."/>
            <person name="Nagasaki H."/>
            <person name="Nagata Y."/>
            <person name="Naito S."/>
            <person name="Nakashima M."/>
            <person name="Nakama Y."/>
            <person name="Nakamichi Y."/>
            <person name="Nakamura M."/>
            <person name="Meguro A."/>
            <person name="Negishi M."/>
            <person name="Ohta I."/>
            <person name="Ohta T."/>
            <person name="Okamoto M."/>
            <person name="Ono N."/>
            <person name="Saji S."/>
            <person name="Sakaguchi M."/>
            <person name="Sakai K."/>
            <person name="Shibata M."/>
            <person name="Shimokawa T."/>
            <person name="Song J."/>
            <person name="Takazaki Y."/>
            <person name="Terasawa K."/>
            <person name="Tsugane M."/>
            <person name="Tsuji K."/>
            <person name="Ueda S."/>
            <person name="Waki K."/>
            <person name="Yamagata H."/>
            <person name="Yamamoto M."/>
            <person name="Yamamoto S."/>
            <person name="Yamane H."/>
            <person name="Yoshiki S."/>
            <person name="Yoshihara R."/>
            <person name="Yukawa K."/>
            <person name="Zhong H."/>
            <person name="Yano M."/>
            <person name="Yuan Q."/>
            <person name="Ouyang S."/>
            <person name="Liu J."/>
            <person name="Jones K.M."/>
            <person name="Gansberger K."/>
            <person name="Moffat K."/>
            <person name="Hill J."/>
            <person name="Bera J."/>
            <person name="Fadrosh D."/>
            <person name="Jin S."/>
            <person name="Johri S."/>
            <person name="Kim M."/>
            <person name="Overton L."/>
            <person name="Reardon M."/>
            <person name="Tsitrin T."/>
            <person name="Vuong H."/>
            <person name="Weaver B."/>
            <person name="Ciecko A."/>
            <person name="Tallon L."/>
            <person name="Jackson J."/>
            <person name="Pai G."/>
            <person name="Aken S.V."/>
            <person name="Utterback T."/>
            <person name="Reidmuller S."/>
            <person name="Feldblyum T."/>
            <person name="Hsiao J."/>
            <person name="Zismann V."/>
            <person name="Iobst S."/>
            <person name="de Vazeille A.R."/>
            <person name="Buell C.R."/>
            <person name="Ying K."/>
            <person name="Li Y."/>
            <person name="Lu T."/>
            <person name="Huang Y."/>
            <person name="Zhao Q."/>
            <person name="Feng Q."/>
            <person name="Zhang L."/>
            <person name="Zhu J."/>
            <person name="Weng Q."/>
            <person name="Mu J."/>
            <person name="Lu Y."/>
            <person name="Fan D."/>
            <person name="Liu Y."/>
            <person name="Guan J."/>
            <person name="Zhang Y."/>
            <person name="Yu S."/>
            <person name="Liu X."/>
            <person name="Zhang Y."/>
            <person name="Hong G."/>
            <person name="Han B."/>
            <person name="Choisne N."/>
            <person name="Demange N."/>
            <person name="Orjeda G."/>
            <person name="Samain S."/>
            <person name="Cattolico L."/>
            <person name="Pelletier E."/>
            <person name="Couloux A."/>
            <person name="Segurens B."/>
            <person name="Wincker P."/>
            <person name="D'Hont A."/>
            <person name="Scarpelli C."/>
            <person name="Weissenbach J."/>
            <person name="Salanoubat M."/>
            <person name="Quetier F."/>
            <person name="Yu Y."/>
            <person name="Kim H.R."/>
            <person name="Rambo T."/>
            <person name="Currie J."/>
            <person name="Collura K."/>
            <person name="Luo M."/>
            <person name="Yang T."/>
            <person name="Ammiraju J.S.S."/>
            <person name="Engler F."/>
            <person name="Soderlund C."/>
            <person name="Wing R.A."/>
            <person name="Palmer L.E."/>
            <person name="de la Bastide M."/>
            <person name="Spiegel L."/>
            <person name="Nascimento L."/>
            <person name="Zutavern T."/>
            <person name="O'Shaughnessy A."/>
            <person name="Dike S."/>
            <person name="Dedhia N."/>
            <person name="Preston R."/>
            <person name="Balija V."/>
            <person name="McCombie W.R."/>
            <person name="Chow T."/>
            <person name="Chen H."/>
            <person name="Chung M."/>
            <person name="Chen C."/>
            <person name="Shaw J."/>
            <person name="Wu H."/>
            <person name="Hsiao K."/>
            <person name="Chao Y."/>
            <person name="Chu M."/>
            <person name="Cheng C."/>
            <person name="Hour A."/>
            <person name="Lee P."/>
            <person name="Lin S."/>
            <person name="Lin Y."/>
            <person name="Liou J."/>
            <person name="Liu S."/>
            <person name="Hsing Y."/>
            <person name="Raghuvanshi S."/>
            <person name="Mohanty A."/>
            <person name="Bharti A.K."/>
            <person name="Gaur A."/>
            <person name="Gupta V."/>
            <person name="Kumar D."/>
            <person name="Ravi V."/>
            <person name="Vij S."/>
            <person name="Kapur A."/>
            <person name="Khurana P."/>
            <person name="Khurana P."/>
            <person name="Khurana J.P."/>
            <person name="Tyagi A.K."/>
            <person name="Gaikwad K."/>
            <person name="Singh A."/>
            <person name="Dalal V."/>
            <person name="Srivastava S."/>
            <person name="Dixit A."/>
            <person name="Pal A.K."/>
            <person name="Ghazi I.A."/>
            <person name="Yadav M."/>
            <person name="Pandit A."/>
            <person name="Bhargava A."/>
            <person name="Sureshbabu K."/>
            <person name="Batra K."/>
            <person name="Sharma T.R."/>
            <person name="Mohapatra T."/>
            <person name="Singh N.K."/>
            <person name="Messing J."/>
            <person name="Nelson A.B."/>
            <person name="Fuks G."/>
            <person name="Kavchok S."/>
            <person name="Keizer G."/>
            <person name="Linton E."/>
            <person name="Llaca V."/>
            <person name="Song R."/>
            <person name="Tanyolac B."/>
            <person name="Young S."/>
            <person name="Ho-Il K."/>
            <person name="Hahn J.H."/>
            <person name="Sangsakoo G."/>
            <person name="Vanavichit A."/>
            <person name="de Mattos Luiz.A.T."/>
            <person name="Zimmer P.D."/>
            <person name="Malone G."/>
            <person name="Dellagostin O."/>
            <person name="de Oliveira A.C."/>
            <person name="Bevan M."/>
            <person name="Bancroft I."/>
            <person name="Minx P."/>
            <person name="Cordum H."/>
            <person name="Wilson R."/>
            <person name="Cheng Z."/>
            <person name="Jin W."/>
            <person name="Jiang J."/>
            <person name="Leong S.A."/>
            <person name="Iwama H."/>
            <person name="Gojobori T."/>
            <person name="Itoh T."/>
            <person name="Niimura Y."/>
            <person name="Fujii Y."/>
            <person name="Habara T."/>
            <person name="Sakai H."/>
            <person name="Sato Y."/>
            <person name="Wilson G."/>
            <person name="Kumar K."/>
            <person name="McCouch S."/>
            <person name="Juretic N."/>
            <person name="Hoen D."/>
            <person name="Wright S."/>
            <person name="Bruskiewich R."/>
            <person name="Bureau T."/>
            <person name="Miyao A."/>
            <person name="Hirochika H."/>
            <person name="Nishikawa T."/>
            <person name="Kadowaki K."/>
            <person name="Sugiura M."/>
            <person name="Burr B."/>
            <person name="Sasaki T."/>
        </authorList>
    </citation>
    <scope>NUCLEOTIDE SEQUENCE [LARGE SCALE GENOMIC DNA]</scope>
    <source>
        <strain evidence="3">cv. Nipponbare</strain>
    </source>
</reference>
<proteinExistence type="predicted"/>
<name>A0A0P0Y071_ORYSJ</name>
<keyword evidence="3" id="KW-1185">Reference proteome</keyword>
<feature type="compositionally biased region" description="Low complexity" evidence="1">
    <location>
        <begin position="98"/>
        <end position="114"/>
    </location>
</feature>
<dbReference type="eggNOG" id="ENOG502R5XM">
    <property type="taxonomic scope" value="Eukaryota"/>
</dbReference>
<dbReference type="Gramene" id="Os11t0201966-00">
    <property type="protein sequence ID" value="Os11t0201966-00"/>
    <property type="gene ID" value="Os11g0201966"/>
</dbReference>
<feature type="compositionally biased region" description="Basic residues" evidence="1">
    <location>
        <begin position="118"/>
        <end position="127"/>
    </location>
</feature>
<sequence>MIKRSSDPVDDEIILGHDTVELAIFTCSSAGQLEKLQNLLVSSRLKSSSLVRWRETRGKSSSSKLPLQMLLSTRLRTLEATALRIQRFTRRASFLLSSSSSSSSSSLSNQNLSSHMSRGAHPRRSRRWSTNTLISRTRAVSSSSLPILSPVADFQRSRQRWASTHVCTASRAGRNDSMWWSTSSGSAPTRSSPPPPSRSIILRPLFAGGIPSNRRRARCTASACK</sequence>
<reference evidence="2 3" key="2">
    <citation type="journal article" date="2013" name="Plant Cell Physiol.">
        <title>Rice Annotation Project Database (RAP-DB): an integrative and interactive database for rice genomics.</title>
        <authorList>
            <person name="Sakai H."/>
            <person name="Lee S.S."/>
            <person name="Tanaka T."/>
            <person name="Numa H."/>
            <person name="Kim J."/>
            <person name="Kawahara Y."/>
            <person name="Wakimoto H."/>
            <person name="Yang C.C."/>
            <person name="Iwamoto M."/>
            <person name="Abe T."/>
            <person name="Yamada Y."/>
            <person name="Muto A."/>
            <person name="Inokuchi H."/>
            <person name="Ikemura T."/>
            <person name="Matsumoto T."/>
            <person name="Sasaki T."/>
            <person name="Itoh T."/>
        </authorList>
    </citation>
    <scope>NUCLEOTIDE SEQUENCE [LARGE SCALE GENOMIC DNA]</scope>
    <source>
        <strain evidence="3">cv. Nipponbare</strain>
    </source>
</reference>
<dbReference type="EMBL" id="AP014967">
    <property type="protein sequence ID" value="BAT13093.1"/>
    <property type="molecule type" value="Genomic_DNA"/>
</dbReference>
<dbReference type="Proteomes" id="UP000059680">
    <property type="component" value="Chromosome 11"/>
</dbReference>
<organism evidence="2 3">
    <name type="scientific">Oryza sativa subsp. japonica</name>
    <name type="common">Rice</name>
    <dbReference type="NCBI Taxonomy" id="39947"/>
    <lineage>
        <taxon>Eukaryota</taxon>
        <taxon>Viridiplantae</taxon>
        <taxon>Streptophyta</taxon>
        <taxon>Embryophyta</taxon>
        <taxon>Tracheophyta</taxon>
        <taxon>Spermatophyta</taxon>
        <taxon>Magnoliopsida</taxon>
        <taxon>Liliopsida</taxon>
        <taxon>Poales</taxon>
        <taxon>Poaceae</taxon>
        <taxon>BOP clade</taxon>
        <taxon>Oryzoideae</taxon>
        <taxon>Oryzeae</taxon>
        <taxon>Oryzinae</taxon>
        <taxon>Oryza</taxon>
        <taxon>Oryza sativa</taxon>
    </lineage>
</organism>
<gene>
    <name evidence="2" type="ordered locus">Os11g0201966</name>
    <name evidence="2" type="ORF">OSNPB_110201966</name>
</gene>
<dbReference type="AlphaFoldDB" id="A0A0P0Y071"/>
<dbReference type="InParanoid" id="A0A0P0Y071"/>
<evidence type="ECO:0000313" key="3">
    <source>
        <dbReference type="Proteomes" id="UP000059680"/>
    </source>
</evidence>
<accession>A0A0P0Y071</accession>
<feature type="region of interest" description="Disordered" evidence="1">
    <location>
        <begin position="98"/>
        <end position="132"/>
    </location>
</feature>
<feature type="non-terminal residue" evidence="2">
    <location>
        <position position="225"/>
    </location>
</feature>
<protein>
    <submittedName>
        <fullName evidence="2">Os11g0201966 protein</fullName>
    </submittedName>
</protein>
<dbReference type="PaxDb" id="39947-A0A0P0Y071"/>